<dbReference type="HAMAP" id="MF_00530">
    <property type="entry name" value="ATP_synth_epsil_bac"/>
    <property type="match status" value="1"/>
</dbReference>
<comment type="function">
    <text evidence="8">Produces ATP from ADP in the presence of a proton gradient across the membrane.</text>
</comment>
<evidence type="ECO:0000313" key="11">
    <source>
        <dbReference type="Proteomes" id="UP000216074"/>
    </source>
</evidence>
<evidence type="ECO:0000256" key="1">
    <source>
        <dbReference type="ARBA" id="ARBA00004202"/>
    </source>
</evidence>
<keyword evidence="7 8" id="KW-0066">ATP synthesis</keyword>
<evidence type="ECO:0000256" key="3">
    <source>
        <dbReference type="ARBA" id="ARBA00022448"/>
    </source>
</evidence>
<comment type="similarity">
    <text evidence="2 8">Belongs to the ATPase epsilon chain family.</text>
</comment>
<dbReference type="EMBL" id="MWWY01000026">
    <property type="protein sequence ID" value="OZG63981.1"/>
    <property type="molecule type" value="Genomic_DNA"/>
</dbReference>
<reference evidence="10 11" key="1">
    <citation type="journal article" date="2017" name="BMC Genomics">
        <title>Comparative genomic and phylogenomic analyses of the Bifidobacteriaceae family.</title>
        <authorList>
            <person name="Lugli G.A."/>
            <person name="Milani C."/>
            <person name="Turroni F."/>
            <person name="Duranti S."/>
            <person name="Mancabelli L."/>
            <person name="Mangifesta M."/>
            <person name="Ferrario C."/>
            <person name="Modesto M."/>
            <person name="Mattarelli P."/>
            <person name="Jiri K."/>
            <person name="van Sinderen D."/>
            <person name="Ventura M."/>
        </authorList>
    </citation>
    <scope>NUCLEOTIDE SEQUENCE [LARGE SCALE GENOMIC DNA]</scope>
    <source>
        <strain evidence="10 11">DSM 100202</strain>
    </source>
</reference>
<evidence type="ECO:0000256" key="2">
    <source>
        <dbReference type="ARBA" id="ARBA00005712"/>
    </source>
</evidence>
<evidence type="ECO:0000256" key="4">
    <source>
        <dbReference type="ARBA" id="ARBA00023065"/>
    </source>
</evidence>
<dbReference type="NCBIfam" id="NF009977">
    <property type="entry name" value="PRK13442.1"/>
    <property type="match status" value="1"/>
</dbReference>
<evidence type="ECO:0000256" key="5">
    <source>
        <dbReference type="ARBA" id="ARBA00023136"/>
    </source>
</evidence>
<dbReference type="InterPro" id="IPR036771">
    <property type="entry name" value="ATPsynth_dsu/esu_N"/>
</dbReference>
<organism evidence="10 11">
    <name type="scientific">Bifidobacterium hapali</name>
    <dbReference type="NCBI Taxonomy" id="1630172"/>
    <lineage>
        <taxon>Bacteria</taxon>
        <taxon>Bacillati</taxon>
        <taxon>Actinomycetota</taxon>
        <taxon>Actinomycetes</taxon>
        <taxon>Bifidobacteriales</taxon>
        <taxon>Bifidobacteriaceae</taxon>
        <taxon>Bifidobacterium</taxon>
    </lineage>
</organism>
<dbReference type="Proteomes" id="UP000216074">
    <property type="component" value="Unassembled WGS sequence"/>
</dbReference>
<dbReference type="InterPro" id="IPR020546">
    <property type="entry name" value="ATP_synth_F1_dsu/esu_N"/>
</dbReference>
<dbReference type="GO" id="GO:0005886">
    <property type="term" value="C:plasma membrane"/>
    <property type="evidence" value="ECO:0007669"/>
    <property type="project" value="UniProtKB-SubCell"/>
</dbReference>
<feature type="domain" description="ATP synthase F1 complex delta/epsilon subunit N-terminal" evidence="9">
    <location>
        <begin position="9"/>
        <end position="88"/>
    </location>
</feature>
<evidence type="ECO:0000313" key="10">
    <source>
        <dbReference type="EMBL" id="OZG63981.1"/>
    </source>
</evidence>
<sequence>MAESSKTLMQVNIVAADHPVWHGEARSVTIPASEGEMGILADHEPVLTVIKGGSLTVVDPAGERHVFEVADGFISFDSNKLTVAVERARNVVRTAGVDTDADAE</sequence>
<dbReference type="AlphaFoldDB" id="A0A261FXS6"/>
<dbReference type="OrthoDB" id="9791445at2"/>
<dbReference type="Gene3D" id="2.60.15.10">
    <property type="entry name" value="F0F1 ATP synthase delta/epsilon subunit, N-terminal"/>
    <property type="match status" value="1"/>
</dbReference>
<dbReference type="Pfam" id="PF02823">
    <property type="entry name" value="ATP-synt_DE_N"/>
    <property type="match status" value="1"/>
</dbReference>
<keyword evidence="11" id="KW-1185">Reference proteome</keyword>
<protein>
    <recommendedName>
        <fullName evidence="8">ATP synthase epsilon chain</fullName>
    </recommendedName>
    <alternativeName>
        <fullName evidence="8">ATP synthase F1 sector epsilon subunit</fullName>
    </alternativeName>
    <alternativeName>
        <fullName evidence="8">F-ATPase epsilon subunit</fullName>
    </alternativeName>
</protein>
<keyword evidence="4 8" id="KW-0406">Ion transport</keyword>
<comment type="subunit">
    <text evidence="8">F-type ATPases have 2 components, CF(1) - the catalytic core - and CF(0) - the membrane proton channel. CF(1) has five subunits: alpha(3), beta(3), gamma(1), delta(1), epsilon(1). CF(0) has three main subunits: a, b and c.</text>
</comment>
<accession>A0A261FXS6</accession>
<dbReference type="SUPFAM" id="SSF51344">
    <property type="entry name" value="Epsilon subunit of F1F0-ATP synthase N-terminal domain"/>
    <property type="match status" value="1"/>
</dbReference>
<comment type="caution">
    <text evidence="10">The sequence shown here is derived from an EMBL/GenBank/DDBJ whole genome shotgun (WGS) entry which is preliminary data.</text>
</comment>
<dbReference type="GO" id="GO:0005524">
    <property type="term" value="F:ATP binding"/>
    <property type="evidence" value="ECO:0007669"/>
    <property type="project" value="UniProtKB-UniRule"/>
</dbReference>
<keyword evidence="6 8" id="KW-0139">CF(1)</keyword>
<evidence type="ECO:0000256" key="8">
    <source>
        <dbReference type="HAMAP-Rule" id="MF_00530"/>
    </source>
</evidence>
<dbReference type="CDD" id="cd12152">
    <property type="entry name" value="F1-ATPase_delta"/>
    <property type="match status" value="1"/>
</dbReference>
<dbReference type="InterPro" id="IPR001469">
    <property type="entry name" value="ATP_synth_F1_dsu/esu"/>
</dbReference>
<keyword evidence="8" id="KW-1003">Cell membrane</keyword>
<dbReference type="GO" id="GO:0045259">
    <property type="term" value="C:proton-transporting ATP synthase complex"/>
    <property type="evidence" value="ECO:0007669"/>
    <property type="project" value="UniProtKB-KW"/>
</dbReference>
<evidence type="ECO:0000256" key="6">
    <source>
        <dbReference type="ARBA" id="ARBA00023196"/>
    </source>
</evidence>
<evidence type="ECO:0000256" key="7">
    <source>
        <dbReference type="ARBA" id="ARBA00023310"/>
    </source>
</evidence>
<keyword evidence="5 8" id="KW-0472">Membrane</keyword>
<name>A0A261FXS6_9BIFI</name>
<dbReference type="RefSeq" id="WP_094730089.1">
    <property type="nucleotide sequence ID" value="NZ_MWWY01000026.1"/>
</dbReference>
<proteinExistence type="inferred from homology"/>
<comment type="subcellular location">
    <subcellularLocation>
        <location evidence="1 8">Cell membrane</location>
        <topology evidence="1 8">Peripheral membrane protein</topology>
    </subcellularLocation>
</comment>
<gene>
    <name evidence="8" type="primary">atpC</name>
    <name evidence="10" type="ORF">BHAP_1484</name>
</gene>
<keyword evidence="3 8" id="KW-0813">Transport</keyword>
<dbReference type="PANTHER" id="PTHR13822:SF10">
    <property type="entry name" value="ATP SYNTHASE EPSILON CHAIN, CHLOROPLASTIC"/>
    <property type="match status" value="1"/>
</dbReference>
<evidence type="ECO:0000259" key="9">
    <source>
        <dbReference type="Pfam" id="PF02823"/>
    </source>
</evidence>
<dbReference type="PANTHER" id="PTHR13822">
    <property type="entry name" value="ATP SYNTHASE DELTA/EPSILON CHAIN"/>
    <property type="match status" value="1"/>
</dbReference>
<keyword evidence="8" id="KW-0375">Hydrogen ion transport</keyword>
<dbReference type="GO" id="GO:0046933">
    <property type="term" value="F:proton-transporting ATP synthase activity, rotational mechanism"/>
    <property type="evidence" value="ECO:0007669"/>
    <property type="project" value="UniProtKB-UniRule"/>
</dbReference>